<evidence type="ECO:0000313" key="10">
    <source>
        <dbReference type="Proteomes" id="UP000176204"/>
    </source>
</evidence>
<dbReference type="InterPro" id="IPR050539">
    <property type="entry name" value="ThrE_Dicarb/AminoAcid_Exp"/>
</dbReference>
<accession>A0A1H6KE23</accession>
<evidence type="ECO:0000256" key="3">
    <source>
        <dbReference type="ARBA" id="ARBA00022692"/>
    </source>
</evidence>
<dbReference type="PANTHER" id="PTHR34390">
    <property type="entry name" value="UPF0442 PROTEIN YJJB-RELATED"/>
    <property type="match status" value="1"/>
</dbReference>
<keyword evidence="5 7" id="KW-0472">Membrane</keyword>
<reference evidence="10" key="1">
    <citation type="submission" date="2016-09" db="EMBL/GenBank/DDBJ databases">
        <authorList>
            <person name="Koehorst J."/>
        </authorList>
    </citation>
    <scope>NUCLEOTIDE SEQUENCE [LARGE SCALE GENOMIC DNA]</scope>
</reference>
<dbReference type="GO" id="GO:0022857">
    <property type="term" value="F:transmembrane transporter activity"/>
    <property type="evidence" value="ECO:0007669"/>
    <property type="project" value="InterPro"/>
</dbReference>
<name>A0A1H6KE23_9BACT</name>
<evidence type="ECO:0000256" key="6">
    <source>
        <dbReference type="ARBA" id="ARBA00034125"/>
    </source>
</evidence>
<organism evidence="9 10">
    <name type="scientific">Akkermansia glycaniphila</name>
    <dbReference type="NCBI Taxonomy" id="1679444"/>
    <lineage>
        <taxon>Bacteria</taxon>
        <taxon>Pseudomonadati</taxon>
        <taxon>Verrucomicrobiota</taxon>
        <taxon>Verrucomicrobiia</taxon>
        <taxon>Verrucomicrobiales</taxon>
        <taxon>Akkermansiaceae</taxon>
        <taxon>Akkermansia</taxon>
    </lineage>
</organism>
<proteinExistence type="inferred from homology"/>
<dbReference type="Proteomes" id="UP000176204">
    <property type="component" value="Chromosome I"/>
</dbReference>
<evidence type="ECO:0000256" key="7">
    <source>
        <dbReference type="SAM" id="Phobius"/>
    </source>
</evidence>
<feature type="domain" description="Threonine/serine exporter-like N-terminal" evidence="8">
    <location>
        <begin position="13"/>
        <end position="252"/>
    </location>
</feature>
<evidence type="ECO:0000256" key="2">
    <source>
        <dbReference type="ARBA" id="ARBA00022475"/>
    </source>
</evidence>
<dbReference type="GO" id="GO:0015744">
    <property type="term" value="P:succinate transport"/>
    <property type="evidence" value="ECO:0007669"/>
    <property type="project" value="TreeGrafter"/>
</dbReference>
<feature type="transmembrane region" description="Helical" evidence="7">
    <location>
        <begin position="233"/>
        <end position="258"/>
    </location>
</feature>
<comment type="similarity">
    <text evidence="6">Belongs to the ThrE exporter (TC 2.A.79) family.</text>
</comment>
<gene>
    <name evidence="9" type="ORF">PYTT_0347</name>
</gene>
<keyword evidence="2" id="KW-1003">Cell membrane</keyword>
<keyword evidence="10" id="KW-1185">Reference proteome</keyword>
<evidence type="ECO:0000313" key="9">
    <source>
        <dbReference type="EMBL" id="SEH73784.1"/>
    </source>
</evidence>
<sequence>MADREHVQELSLFLLDYATSLLGAGVHTSRAVRNISRIAEAYGYRADISLSQKNIMMSISSQEDATVRRTTVRKLKPLHFNFVHIQDLSALTWRAWDDRVPLGVLVEEYHRMMAKARYPMWLVMLCASAANASFCRLFGGDWTAMGVVFVATFAGFFIRQMLAKRHLNHLAIFVIAAFVASMIASMATCHHWGGTPEVALASSVLFLVPGVQLINAVMDLLDGHILNGVQRGIQAGMLIICIALGLTLTMLIVGIQWMS</sequence>
<dbReference type="Pfam" id="PF06738">
    <property type="entry name" value="ThrE"/>
    <property type="match status" value="1"/>
</dbReference>
<dbReference type="InterPro" id="IPR010619">
    <property type="entry name" value="ThrE-like_N"/>
</dbReference>
<protein>
    <submittedName>
        <fullName evidence="9">Putative threonine/serine exporter</fullName>
    </submittedName>
</protein>
<dbReference type="KEGG" id="agl:PYTT_0347"/>
<feature type="transmembrane region" description="Helical" evidence="7">
    <location>
        <begin position="140"/>
        <end position="158"/>
    </location>
</feature>
<dbReference type="PANTHER" id="PTHR34390:SF2">
    <property type="entry name" value="SUCCINATE TRANSPORTER SUBUNIT YJJP-RELATED"/>
    <property type="match status" value="1"/>
</dbReference>
<dbReference type="GO" id="GO:0005886">
    <property type="term" value="C:plasma membrane"/>
    <property type="evidence" value="ECO:0007669"/>
    <property type="project" value="UniProtKB-SubCell"/>
</dbReference>
<feature type="transmembrane region" description="Helical" evidence="7">
    <location>
        <begin position="170"/>
        <end position="193"/>
    </location>
</feature>
<feature type="transmembrane region" description="Helical" evidence="7">
    <location>
        <begin position="118"/>
        <end position="134"/>
    </location>
</feature>
<evidence type="ECO:0000256" key="5">
    <source>
        <dbReference type="ARBA" id="ARBA00023136"/>
    </source>
</evidence>
<keyword evidence="3 7" id="KW-0812">Transmembrane</keyword>
<dbReference type="OrthoDB" id="9813917at2"/>
<dbReference type="EMBL" id="LT629973">
    <property type="protein sequence ID" value="SEH73784.1"/>
    <property type="molecule type" value="Genomic_DNA"/>
</dbReference>
<evidence type="ECO:0000259" key="8">
    <source>
        <dbReference type="Pfam" id="PF06738"/>
    </source>
</evidence>
<keyword evidence="4 7" id="KW-1133">Transmembrane helix</keyword>
<dbReference type="AlphaFoldDB" id="A0A1H6KE23"/>
<comment type="subcellular location">
    <subcellularLocation>
        <location evidence="1">Cell membrane</location>
        <topology evidence="1">Multi-pass membrane protein</topology>
    </subcellularLocation>
</comment>
<dbReference type="RefSeq" id="WP_071133212.1">
    <property type="nucleotide sequence ID" value="NZ_JACVVN010000002.1"/>
</dbReference>
<dbReference type="STRING" id="1679444.PYTT_0347"/>
<evidence type="ECO:0000256" key="4">
    <source>
        <dbReference type="ARBA" id="ARBA00022989"/>
    </source>
</evidence>
<evidence type="ECO:0000256" key="1">
    <source>
        <dbReference type="ARBA" id="ARBA00004651"/>
    </source>
</evidence>